<keyword evidence="2" id="KW-1133">Transmembrane helix</keyword>
<dbReference type="SUPFAM" id="SSF52096">
    <property type="entry name" value="ClpP/crotonase"/>
    <property type="match status" value="1"/>
</dbReference>
<keyword evidence="3" id="KW-0732">Signal</keyword>
<organism evidence="4 5">
    <name type="scientific">Mycena venus</name>
    <dbReference type="NCBI Taxonomy" id="2733690"/>
    <lineage>
        <taxon>Eukaryota</taxon>
        <taxon>Fungi</taxon>
        <taxon>Dikarya</taxon>
        <taxon>Basidiomycota</taxon>
        <taxon>Agaricomycotina</taxon>
        <taxon>Agaricomycetes</taxon>
        <taxon>Agaricomycetidae</taxon>
        <taxon>Agaricales</taxon>
        <taxon>Marasmiineae</taxon>
        <taxon>Mycenaceae</taxon>
        <taxon>Mycena</taxon>
    </lineage>
</organism>
<dbReference type="InterPro" id="IPR029045">
    <property type="entry name" value="ClpP/crotonase-like_dom_sf"/>
</dbReference>
<dbReference type="PANTHER" id="PTHR37049:SF4">
    <property type="entry name" value="RHODANESE DOMAIN-CONTAINING PROTEIN"/>
    <property type="match status" value="1"/>
</dbReference>
<dbReference type="PANTHER" id="PTHR37049">
    <property type="entry name" value="PEPTIDASE S41 FAMILY PROTEIN"/>
    <property type="match status" value="1"/>
</dbReference>
<keyword evidence="5" id="KW-1185">Reference proteome</keyword>
<dbReference type="Gene3D" id="3.90.226.10">
    <property type="entry name" value="2-enoyl-CoA Hydratase, Chain A, domain 1"/>
    <property type="match status" value="1"/>
</dbReference>
<dbReference type="GO" id="GO:0006508">
    <property type="term" value="P:proteolysis"/>
    <property type="evidence" value="ECO:0007669"/>
    <property type="project" value="InterPro"/>
</dbReference>
<dbReference type="GO" id="GO:0008236">
    <property type="term" value="F:serine-type peptidase activity"/>
    <property type="evidence" value="ECO:0007669"/>
    <property type="project" value="InterPro"/>
</dbReference>
<sequence length="729" mass="78432">MAPLHQLLALVSAFGVITIHAASDLQKGKPDPCAVIGGQKWVAPADVRACFSSFKVDPAIKSNILDVVSKTLAFHTSVNYQIKAPEPFTEFVHEDLFKDIERISKTSYPSDYDLHVDLSRTIKRLNDGHCVWINACYDSSFLNFLPIPLALLTEKDGTQNVHIVPEAFQVASAEFADEISVWQDALPGPLKGKLETLSGAKVLAINGKPPFDAVNANALITGSFQGLGTRQNAFFSSYARSTTNFSYSMGNFAQQSLPLSDSVTLVIQRVNHIVPEVITLPYRSRINPATVPFNSSASYRANNCVAVDGTNGVDLQESSSGLAPSAAGKFQQAPPSSSSKKHFLNVIMDTAPLSDVVLPPALQPTAPALNGSFGVGTFYMQKDGKTGVLALGSFSGADFNVMESGLLEGLLTLKSMGATQLIVDVTNNGGGFICVAHWLHRIIVGPKSTTVPEAGLDTKARDGPLARQIVQQIIDKNLDPNQELLYNPLNWNDANGVQFPATDNWLLPPVNVQINGHADAFTQRSNFLNLKEPDAILISSASRLGQECQPSGFTSTPPDVALFNSSKVVIVSNGRCASSCSLFSITMAKEEGVKTVVVGGKKDVQQEYCGTVGGQSTDYSTIDTEIKTAQLKNSSLAPPDLLVNGVQGITWRLGFGIQDTTQPEEWQDHPADLNLPLTPDLCAAPFSSHAKRANTFAFPALIFFFFFPFFVSVNNPVAIWEAVAAKLLV</sequence>
<feature type="signal peptide" evidence="3">
    <location>
        <begin position="1"/>
        <end position="21"/>
    </location>
</feature>
<proteinExistence type="predicted"/>
<feature type="transmembrane region" description="Helical" evidence="2">
    <location>
        <begin position="696"/>
        <end position="713"/>
    </location>
</feature>
<dbReference type="InterPro" id="IPR052766">
    <property type="entry name" value="S41A_metabolite_peptidase"/>
</dbReference>
<evidence type="ECO:0000256" key="2">
    <source>
        <dbReference type="SAM" id="Phobius"/>
    </source>
</evidence>
<evidence type="ECO:0000313" key="5">
    <source>
        <dbReference type="Proteomes" id="UP000620124"/>
    </source>
</evidence>
<dbReference type="EMBL" id="JACAZI010000005">
    <property type="protein sequence ID" value="KAF7360569.1"/>
    <property type="molecule type" value="Genomic_DNA"/>
</dbReference>
<keyword evidence="2" id="KW-0472">Membrane</keyword>
<reference evidence="4" key="1">
    <citation type="submission" date="2020-05" db="EMBL/GenBank/DDBJ databases">
        <title>Mycena genomes resolve the evolution of fungal bioluminescence.</title>
        <authorList>
            <person name="Tsai I.J."/>
        </authorList>
    </citation>
    <scope>NUCLEOTIDE SEQUENCE</scope>
    <source>
        <strain evidence="4">CCC161011</strain>
    </source>
</reference>
<feature type="chain" id="PRO_5034931620" evidence="3">
    <location>
        <begin position="22"/>
        <end position="729"/>
    </location>
</feature>
<keyword evidence="2" id="KW-0812">Transmembrane</keyword>
<comment type="caution">
    <text evidence="4">The sequence shown here is derived from an EMBL/GenBank/DDBJ whole genome shotgun (WGS) entry which is preliminary data.</text>
</comment>
<protein>
    <submittedName>
        <fullName evidence="4">Peptidase S41 family protein ustP</fullName>
    </submittedName>
</protein>
<evidence type="ECO:0000256" key="1">
    <source>
        <dbReference type="SAM" id="MobiDB-lite"/>
    </source>
</evidence>
<dbReference type="Proteomes" id="UP000620124">
    <property type="component" value="Unassembled WGS sequence"/>
</dbReference>
<dbReference type="AlphaFoldDB" id="A0A8H6YKB2"/>
<accession>A0A8H6YKB2</accession>
<evidence type="ECO:0000313" key="4">
    <source>
        <dbReference type="EMBL" id="KAF7360569.1"/>
    </source>
</evidence>
<feature type="region of interest" description="Disordered" evidence="1">
    <location>
        <begin position="317"/>
        <end position="337"/>
    </location>
</feature>
<evidence type="ECO:0000256" key="3">
    <source>
        <dbReference type="SAM" id="SignalP"/>
    </source>
</evidence>
<name>A0A8H6YKB2_9AGAR</name>
<gene>
    <name evidence="4" type="ORF">MVEN_00788000</name>
</gene>
<dbReference type="OrthoDB" id="27214at2759"/>